<reference evidence="12 13" key="1">
    <citation type="submission" date="2018-08" db="EMBL/GenBank/DDBJ databases">
        <authorList>
            <person name="Laetsch R D."/>
            <person name="Stevens L."/>
            <person name="Kumar S."/>
            <person name="Blaxter L. M."/>
        </authorList>
    </citation>
    <scope>NUCLEOTIDE SEQUENCE [LARGE SCALE GENOMIC DNA]</scope>
</reference>
<protein>
    <recommendedName>
        <fullName evidence="10">UDP-N-acetylglucosamine 4-epimerase</fullName>
        <ecNumber evidence="6">5.1.3.2</ecNumber>
        <ecNumber evidence="5">5.1.3.7</ecNumber>
    </recommendedName>
</protein>
<dbReference type="Gene3D" id="3.40.50.300">
    <property type="entry name" value="P-loop containing nucleotide triphosphate hydrolases"/>
    <property type="match status" value="1"/>
</dbReference>
<sequence length="1112" mass="125585">MRILVTGAAGFIGSHVALELLEAGYDVICIDNFSNSVQDNDGNAVSLKRVSQIINKEVPFVFADCSNEKQLEAVFEKYSISGVVHLAGWKAVGESVKNPLGYYSNNLTATLVLLKLCGKYNVKSFIFSSSATVYGPPKSLPIKETDPVGCTITNPYGYTKYMIERILMDLANSDKSWNIIILRYFNPVGAHPSGLIGEDPKGIPNNLMPYMSQVAIGKLPVLYIFGTEFDTADGYVLFYGTGVRDYIHVVDLARGHVAAFDRLKQQISSCEVYNLGTGKGYSVLEMVTVFEKVSGQQIKTENSLPRPGDVACVYCNPLLAAQKLGWKCQYGLEEMCLDLWNWQTKNPNATKSLNVGILGHVDCGKTTLARALSTMGSTASFDKHAKTSNLRANTIDLGYSTLTIDDTVIALIDCPGHASLIRSVLAASSVFDMAFVVIDSSKGIEQQTAEHLLLVSLLCPDHVILILNKIDLIDEKAVEQMTKRCKKAASSLKINSNLQIVPISLMEHKDEAIVALINALRLALYTPQRVSSGHFMMFVDHCFPIKGKGTIMTGTVVDGMCKVGMDVEIAVLQEKRKIKSMQRWKEDVCSAGIGDRAALLFHNIPSNDINRTVIYEPGTLRRVRFLLVSVNRIEHFQGVLRKGSKLHVSTGFDTIIGQCQFLTSAFSEEEDHYEIVQELDETVKFAIISLERFIYTKEGSFFITSRLDHQGKGCRFVFHGIFLKLLDNDKQICRFRRKKKIGKVERIENERSIICNSLFKKETNIDIYCDMNVYLSTGEVGRIESAFGKNGKVRISFLEDLPESTRTACKNGSEIQVTLYFKKFLNDGKIKCCSPDLTTQMDFMLRVSFRFTPIRRIAILWNFSHHKNSHTLSSTSNGRSYKLLNISIRTKTTNKRRSYVEIISGTTENPINDNDSRFSKKGYVEIWKKPRKREQMYTAKTLSDMREDADKLAQTLYKLRTNEKGQQQKPSEIAVNELKVEEEDLRLSTYIDGSVERLSFTIRTPDRRILIKKFTGITVSRTILEMLRNRKVRINEIVMYDFAIVCKPMDTLDIWKGELKENPAFARIDRFQILHVLPSSCYQYFTVHAIAFRDFLVENWFPWEIPKVVNHH</sequence>
<dbReference type="OrthoDB" id="2067at2759"/>
<dbReference type="PANTHER" id="PTHR43725">
    <property type="entry name" value="UDP-GLUCOSE 4-EPIMERASE"/>
    <property type="match status" value="1"/>
</dbReference>
<dbReference type="Pfam" id="PF00009">
    <property type="entry name" value="GTP_EFTU"/>
    <property type="match status" value="1"/>
</dbReference>
<dbReference type="SUPFAM" id="SSF52540">
    <property type="entry name" value="P-loop containing nucleoside triphosphate hydrolases"/>
    <property type="match status" value="1"/>
</dbReference>
<dbReference type="PRINTS" id="PR00315">
    <property type="entry name" value="ELONGATNFCT"/>
</dbReference>
<dbReference type="InterPro" id="IPR005225">
    <property type="entry name" value="Small_GTP-bd"/>
</dbReference>
<comment type="catalytic activity">
    <reaction evidence="1">
        <text>UDP-N-acetyl-alpha-D-glucosamine = UDP-N-acetyl-alpha-D-galactosamine</text>
        <dbReference type="Rhea" id="RHEA:20517"/>
        <dbReference type="ChEBI" id="CHEBI:57705"/>
        <dbReference type="ChEBI" id="CHEBI:67138"/>
        <dbReference type="EC" id="5.1.3.7"/>
    </reaction>
</comment>
<evidence type="ECO:0000256" key="9">
    <source>
        <dbReference type="ARBA" id="ARBA00023235"/>
    </source>
</evidence>
<proteinExistence type="predicted"/>
<evidence type="ECO:0000256" key="1">
    <source>
        <dbReference type="ARBA" id="ARBA00000014"/>
    </source>
</evidence>
<dbReference type="InterPro" id="IPR009000">
    <property type="entry name" value="Transl_B-barrel_sf"/>
</dbReference>
<dbReference type="AlphaFoldDB" id="A0A498S598"/>
<keyword evidence="8" id="KW-0119">Carbohydrate metabolism</keyword>
<dbReference type="CDD" id="cd05247">
    <property type="entry name" value="UDP_G4E_1_SDR_e"/>
    <property type="match status" value="1"/>
</dbReference>
<dbReference type="Gene3D" id="2.40.30.10">
    <property type="entry name" value="Translation factors"/>
    <property type="match status" value="2"/>
</dbReference>
<dbReference type="Proteomes" id="UP000276991">
    <property type="component" value="Unassembled WGS sequence"/>
</dbReference>
<dbReference type="NCBIfam" id="TIGR00231">
    <property type="entry name" value="small_GTP"/>
    <property type="match status" value="1"/>
</dbReference>
<feature type="domain" description="Tr-type G" evidence="11">
    <location>
        <begin position="350"/>
        <end position="528"/>
    </location>
</feature>
<gene>
    <name evidence="12" type="ORF">NAV_LOCUS685</name>
</gene>
<organism evidence="12 13">
    <name type="scientific">Acanthocheilonema viteae</name>
    <name type="common">Filarial nematode worm</name>
    <name type="synonym">Dipetalonema viteae</name>
    <dbReference type="NCBI Taxonomy" id="6277"/>
    <lineage>
        <taxon>Eukaryota</taxon>
        <taxon>Metazoa</taxon>
        <taxon>Ecdysozoa</taxon>
        <taxon>Nematoda</taxon>
        <taxon>Chromadorea</taxon>
        <taxon>Rhabditida</taxon>
        <taxon>Spirurina</taxon>
        <taxon>Spiruromorpha</taxon>
        <taxon>Filarioidea</taxon>
        <taxon>Onchocercidae</taxon>
        <taxon>Acanthocheilonema</taxon>
    </lineage>
</organism>
<evidence type="ECO:0000313" key="13">
    <source>
        <dbReference type="Proteomes" id="UP000276991"/>
    </source>
</evidence>
<dbReference type="Pfam" id="PF01370">
    <property type="entry name" value="Epimerase"/>
    <property type="match status" value="1"/>
</dbReference>
<dbReference type="InterPro" id="IPR036291">
    <property type="entry name" value="NAD(P)-bd_dom_sf"/>
</dbReference>
<dbReference type="InterPro" id="IPR000795">
    <property type="entry name" value="T_Tr_GTP-bd_dom"/>
</dbReference>
<evidence type="ECO:0000256" key="7">
    <source>
        <dbReference type="ARBA" id="ARBA00023027"/>
    </source>
</evidence>
<evidence type="ECO:0000256" key="6">
    <source>
        <dbReference type="ARBA" id="ARBA00013189"/>
    </source>
</evidence>
<evidence type="ECO:0000256" key="5">
    <source>
        <dbReference type="ARBA" id="ARBA00013175"/>
    </source>
</evidence>
<keyword evidence="8" id="KW-0299">Galactose metabolism</keyword>
<dbReference type="GO" id="GO:0003974">
    <property type="term" value="F:UDP-N-acetylglucosamine 4-epimerase activity"/>
    <property type="evidence" value="ECO:0007669"/>
    <property type="project" value="UniProtKB-EC"/>
</dbReference>
<dbReference type="InterPro" id="IPR049393">
    <property type="entry name" value="eEFSec_III"/>
</dbReference>
<accession>A0A498S598</accession>
<dbReference type="CDD" id="cd04094">
    <property type="entry name" value="eSelB_III"/>
    <property type="match status" value="1"/>
</dbReference>
<comment type="cofactor">
    <cofactor evidence="3">
        <name>NAD(+)</name>
        <dbReference type="ChEBI" id="CHEBI:57540"/>
    </cofactor>
</comment>
<dbReference type="STRING" id="6277.A0A498S598"/>
<dbReference type="GO" id="GO:0005829">
    <property type="term" value="C:cytosol"/>
    <property type="evidence" value="ECO:0007669"/>
    <property type="project" value="TreeGrafter"/>
</dbReference>
<name>A0A498S598_ACAVI</name>
<dbReference type="Gene3D" id="3.40.50.720">
    <property type="entry name" value="NAD(P)-binding Rossmann-like Domain"/>
    <property type="match status" value="1"/>
</dbReference>
<dbReference type="SUPFAM" id="SSF51735">
    <property type="entry name" value="NAD(P)-binding Rossmann-fold domains"/>
    <property type="match status" value="1"/>
</dbReference>
<dbReference type="Pfam" id="PF21208">
    <property type="entry name" value="euk_SelB_III"/>
    <property type="match status" value="1"/>
</dbReference>
<comment type="pathway">
    <text evidence="4">Carbohydrate metabolism; galactose metabolism.</text>
</comment>
<dbReference type="InterPro" id="IPR027417">
    <property type="entry name" value="P-loop_NTPase"/>
</dbReference>
<comment type="catalytic activity">
    <reaction evidence="2">
        <text>UDP-alpha-D-glucose = UDP-alpha-D-galactose</text>
        <dbReference type="Rhea" id="RHEA:22168"/>
        <dbReference type="ChEBI" id="CHEBI:58885"/>
        <dbReference type="ChEBI" id="CHEBI:66914"/>
        <dbReference type="EC" id="5.1.3.2"/>
    </reaction>
</comment>
<dbReference type="InterPro" id="IPR049394">
    <property type="entry name" value="eEFSec_C"/>
</dbReference>
<dbReference type="GO" id="GO:0033499">
    <property type="term" value="P:galactose catabolic process via UDP-galactose, Leloir pathway"/>
    <property type="evidence" value="ECO:0007669"/>
    <property type="project" value="TreeGrafter"/>
</dbReference>
<evidence type="ECO:0000256" key="2">
    <source>
        <dbReference type="ARBA" id="ARBA00000083"/>
    </source>
</evidence>
<dbReference type="EC" id="5.1.3.2" evidence="6"/>
<evidence type="ECO:0000256" key="8">
    <source>
        <dbReference type="ARBA" id="ARBA00023144"/>
    </source>
</evidence>
<dbReference type="EMBL" id="UPTC01000046">
    <property type="protein sequence ID" value="VBB25855.1"/>
    <property type="molecule type" value="Genomic_DNA"/>
</dbReference>
<dbReference type="GO" id="GO:0003924">
    <property type="term" value="F:GTPase activity"/>
    <property type="evidence" value="ECO:0007669"/>
    <property type="project" value="InterPro"/>
</dbReference>
<dbReference type="Gene3D" id="3.90.25.10">
    <property type="entry name" value="UDP-galactose 4-epimerase, domain 1"/>
    <property type="match status" value="1"/>
</dbReference>
<dbReference type="PANTHER" id="PTHR43725:SF47">
    <property type="entry name" value="UDP-GLUCOSE 4-EPIMERASE"/>
    <property type="match status" value="1"/>
</dbReference>
<dbReference type="GO" id="GO:0005525">
    <property type="term" value="F:GTP binding"/>
    <property type="evidence" value="ECO:0007669"/>
    <property type="project" value="InterPro"/>
</dbReference>
<dbReference type="Pfam" id="PF21131">
    <property type="entry name" value="eEFSec_4th"/>
    <property type="match status" value="1"/>
</dbReference>
<dbReference type="SUPFAM" id="SSF50447">
    <property type="entry name" value="Translation proteins"/>
    <property type="match status" value="1"/>
</dbReference>
<evidence type="ECO:0000313" key="12">
    <source>
        <dbReference type="EMBL" id="VBB25855.1"/>
    </source>
</evidence>
<dbReference type="NCBIfam" id="TIGR01179">
    <property type="entry name" value="galE"/>
    <property type="match status" value="1"/>
</dbReference>
<dbReference type="PROSITE" id="PS51722">
    <property type="entry name" value="G_TR_2"/>
    <property type="match status" value="1"/>
</dbReference>
<dbReference type="InterPro" id="IPR005886">
    <property type="entry name" value="UDP_G4E"/>
</dbReference>
<evidence type="ECO:0000256" key="10">
    <source>
        <dbReference type="ARBA" id="ARBA00031827"/>
    </source>
</evidence>
<dbReference type="InterPro" id="IPR001509">
    <property type="entry name" value="Epimerase_deHydtase"/>
</dbReference>
<evidence type="ECO:0000259" key="11">
    <source>
        <dbReference type="PROSITE" id="PS51722"/>
    </source>
</evidence>
<keyword evidence="13" id="KW-1185">Reference proteome</keyword>
<evidence type="ECO:0000256" key="3">
    <source>
        <dbReference type="ARBA" id="ARBA00001911"/>
    </source>
</evidence>
<dbReference type="GO" id="GO:0003978">
    <property type="term" value="F:UDP-glucose 4-epimerase activity"/>
    <property type="evidence" value="ECO:0007669"/>
    <property type="project" value="UniProtKB-EC"/>
</dbReference>
<evidence type="ECO:0000256" key="4">
    <source>
        <dbReference type="ARBA" id="ARBA00004947"/>
    </source>
</evidence>
<keyword evidence="9" id="KW-0413">Isomerase</keyword>
<keyword evidence="7" id="KW-0520">NAD</keyword>
<dbReference type="EC" id="5.1.3.7" evidence="5"/>